<reference evidence="4" key="2">
    <citation type="submission" date="2020-09" db="EMBL/GenBank/DDBJ databases">
        <authorList>
            <person name="Sun Q."/>
            <person name="Ohkuma M."/>
        </authorList>
    </citation>
    <scope>NUCLEOTIDE SEQUENCE</scope>
    <source>
        <strain evidence="4">JCM 4646</strain>
    </source>
</reference>
<dbReference type="GO" id="GO:0000052">
    <property type="term" value="P:citrulline metabolic process"/>
    <property type="evidence" value="ECO:0007669"/>
    <property type="project" value="TreeGrafter"/>
</dbReference>
<dbReference type="PANTHER" id="PTHR12737">
    <property type="entry name" value="DIMETHYLARGININE DIMETHYLAMINOHYDROLASE"/>
    <property type="match status" value="1"/>
</dbReference>
<organism evidence="4 5">
    <name type="scientific">Kitasatospora indigofera</name>
    <dbReference type="NCBI Taxonomy" id="67307"/>
    <lineage>
        <taxon>Bacteria</taxon>
        <taxon>Bacillati</taxon>
        <taxon>Actinomycetota</taxon>
        <taxon>Actinomycetes</taxon>
        <taxon>Kitasatosporales</taxon>
        <taxon>Streptomycetaceae</taxon>
        <taxon>Kitasatospora</taxon>
    </lineage>
</organism>
<comment type="caution">
    <text evidence="4">The sequence shown here is derived from an EMBL/GenBank/DDBJ whole genome shotgun (WGS) entry which is preliminary data.</text>
</comment>
<gene>
    <name evidence="4" type="ORF">GCM10018781_80040</name>
</gene>
<keyword evidence="2" id="KW-0378">Hydrolase</keyword>
<evidence type="ECO:0000256" key="3">
    <source>
        <dbReference type="PIRSR" id="PIRSR633199-1"/>
    </source>
</evidence>
<dbReference type="Proteomes" id="UP000617734">
    <property type="component" value="Unassembled WGS sequence"/>
</dbReference>
<dbReference type="NCBIfam" id="NF045659">
    <property type="entry name" value="DiMArgaseDdahMtb"/>
    <property type="match status" value="1"/>
</dbReference>
<dbReference type="Gene3D" id="3.75.10.10">
    <property type="entry name" value="L-arginine/glycine Amidinotransferase, Chain A"/>
    <property type="match status" value="1"/>
</dbReference>
<proteinExistence type="inferred from homology"/>
<dbReference type="AlphaFoldDB" id="A0A918YZ94"/>
<protein>
    <recommendedName>
        <fullName evidence="6">Amidinotransferase</fullName>
    </recommendedName>
</protein>
<reference evidence="4" key="1">
    <citation type="journal article" date="2014" name="Int. J. Syst. Evol. Microbiol.">
        <title>Complete genome sequence of Corynebacterium casei LMG S-19264T (=DSM 44701T), isolated from a smear-ripened cheese.</title>
        <authorList>
            <consortium name="US DOE Joint Genome Institute (JGI-PGF)"/>
            <person name="Walter F."/>
            <person name="Albersmeier A."/>
            <person name="Kalinowski J."/>
            <person name="Ruckert C."/>
        </authorList>
    </citation>
    <scope>NUCLEOTIDE SEQUENCE</scope>
    <source>
        <strain evidence="4">JCM 4646</strain>
    </source>
</reference>
<comment type="similarity">
    <text evidence="1">Belongs to the DDAH family.</text>
</comment>
<sequence>MGSTVVPVRVASVRRFLMCRPTYFAVEYAINPWMDPARPVDPMLAVGQWEALRGVLLRLGHAVDLIDPVPGLPDMVFAANGAIVLDGKALVARFRHPQRAPESGAYEKWFRDRGYEVRCAERWNEGEGDHLAVAGMLLAGHGFRTAASSHAETTGHLGRPVVGLTLIDPRFYHLDTALAVLDDEQIMYWPGAFSPASRRRLHSLFPHALRVEEHDAVRFGLNAISDGRHVLLPTPATSLAGRLAAEGYEPIALDVSELAKAGGGPKCCTLQL</sequence>
<dbReference type="EMBL" id="BNBO01000103">
    <property type="protein sequence ID" value="GHE27429.1"/>
    <property type="molecule type" value="Genomic_DNA"/>
</dbReference>
<dbReference type="GO" id="GO:0006525">
    <property type="term" value="P:arginine metabolic process"/>
    <property type="evidence" value="ECO:0007669"/>
    <property type="project" value="TreeGrafter"/>
</dbReference>
<name>A0A918YZ94_9ACTN</name>
<dbReference type="PANTHER" id="PTHR12737:SF9">
    <property type="entry name" value="DIMETHYLARGININASE"/>
    <property type="match status" value="1"/>
</dbReference>
<accession>A0A918YZ94</accession>
<evidence type="ECO:0008006" key="6">
    <source>
        <dbReference type="Google" id="ProtNLM"/>
    </source>
</evidence>
<dbReference type="GO" id="GO:0016597">
    <property type="term" value="F:amino acid binding"/>
    <property type="evidence" value="ECO:0007669"/>
    <property type="project" value="TreeGrafter"/>
</dbReference>
<dbReference type="SUPFAM" id="SSF55909">
    <property type="entry name" value="Pentein"/>
    <property type="match status" value="1"/>
</dbReference>
<dbReference type="RefSeq" id="WP_190215852.1">
    <property type="nucleotide sequence ID" value="NZ_BNBO01000103.1"/>
</dbReference>
<dbReference type="GO" id="GO:0016403">
    <property type="term" value="F:dimethylargininase activity"/>
    <property type="evidence" value="ECO:0007669"/>
    <property type="project" value="TreeGrafter"/>
</dbReference>
<keyword evidence="5" id="KW-1185">Reference proteome</keyword>
<feature type="active site" description="Proton donor" evidence="3">
    <location>
        <position position="173"/>
    </location>
</feature>
<dbReference type="GeneID" id="95358210"/>
<evidence type="ECO:0000256" key="2">
    <source>
        <dbReference type="ARBA" id="ARBA00022801"/>
    </source>
</evidence>
<evidence type="ECO:0000313" key="5">
    <source>
        <dbReference type="Proteomes" id="UP000617734"/>
    </source>
</evidence>
<dbReference type="InterPro" id="IPR033199">
    <property type="entry name" value="DDAH-like"/>
</dbReference>
<dbReference type="GO" id="GO:0045429">
    <property type="term" value="P:positive regulation of nitric oxide biosynthetic process"/>
    <property type="evidence" value="ECO:0007669"/>
    <property type="project" value="TreeGrafter"/>
</dbReference>
<evidence type="ECO:0000313" key="4">
    <source>
        <dbReference type="EMBL" id="GHE27429.1"/>
    </source>
</evidence>
<feature type="active site" description="Nucleophile" evidence="3">
    <location>
        <position position="267"/>
    </location>
</feature>
<evidence type="ECO:0000256" key="1">
    <source>
        <dbReference type="ARBA" id="ARBA00008532"/>
    </source>
</evidence>